<dbReference type="Gene3D" id="3.40.50.1820">
    <property type="entry name" value="alpha/beta hydrolase"/>
    <property type="match status" value="1"/>
</dbReference>
<reference evidence="1" key="1">
    <citation type="journal article" date="2023" name="PhytoFront">
        <title>Draft Genome Resources of Seven Strains of Tilletia horrida, Causal Agent of Kernel Smut of Rice.</title>
        <authorList>
            <person name="Khanal S."/>
            <person name="Antony Babu S."/>
            <person name="Zhou X.G."/>
        </authorList>
    </citation>
    <scope>NUCLEOTIDE SEQUENCE</scope>
    <source>
        <strain evidence="1">TX3</strain>
    </source>
</reference>
<dbReference type="AlphaFoldDB" id="A0AAN6GAP7"/>
<proteinExistence type="predicted"/>
<dbReference type="SUPFAM" id="SSF53474">
    <property type="entry name" value="alpha/beta-Hydrolases"/>
    <property type="match status" value="1"/>
</dbReference>
<protein>
    <recommendedName>
        <fullName evidence="3">Dolichol-phosphate mannosyltransferase</fullName>
    </recommendedName>
</protein>
<evidence type="ECO:0008006" key="3">
    <source>
        <dbReference type="Google" id="ProtNLM"/>
    </source>
</evidence>
<dbReference type="PANTHER" id="PTHR31591">
    <property type="entry name" value="UPF0613 PROTEIN PB24D3.06C"/>
    <property type="match status" value="1"/>
</dbReference>
<comment type="caution">
    <text evidence="1">The sequence shown here is derived from an EMBL/GenBank/DDBJ whole genome shotgun (WGS) entry which is preliminary data.</text>
</comment>
<dbReference type="PANTHER" id="PTHR31591:SF1">
    <property type="entry name" value="UPF0613 PROTEIN PB24D3.06C"/>
    <property type="match status" value="1"/>
</dbReference>
<dbReference type="Pfam" id="PF08538">
    <property type="entry name" value="DUF1749"/>
    <property type="match status" value="1"/>
</dbReference>
<keyword evidence="2" id="KW-1185">Reference proteome</keyword>
<dbReference type="Proteomes" id="UP001176521">
    <property type="component" value="Unassembled WGS sequence"/>
</dbReference>
<sequence>MPLPTSASEAGVRDPLFRLQHYSFGAPSLPVLRALCSTSSQQDDGLIPHAFVLISGLGDTLGTLPYIARLAHLLSTRVEKDGRAWELLLPTLSSTAGGYGTASLEGDARELGELVAFLRKEEKEEEEGGKQEQQQQGRRHIVIQGHSTGCQDLVQFLSEPRTGPFGVPSSSSSSSQGGSPLLHISAAILQAPVSDSEDFQHRVAGAGAAQHPSNKRAVEMLEMASKMVAEGRGHELLPRTHVAVLQPQHGAPAWYTGARGESIPSASDPISEAPITAYRFHSLHAPGGDDDFFSSPALLPDAALRTSRLAQAIAQAEKQDTRLLFLFSAQDQFVPEHLRADEGAIRRNFLERWEALQSDAGRAQGTVRGEVVPGADHAVHAEAAQELMLSHIDALLASLP</sequence>
<dbReference type="InterPro" id="IPR013744">
    <property type="entry name" value="SidJ"/>
</dbReference>
<evidence type="ECO:0000313" key="1">
    <source>
        <dbReference type="EMBL" id="KAK0530569.1"/>
    </source>
</evidence>
<accession>A0AAN6GAP7</accession>
<gene>
    <name evidence="1" type="ORF">OC842_003893</name>
</gene>
<dbReference type="EMBL" id="JAPDMQ010000211">
    <property type="protein sequence ID" value="KAK0530569.1"/>
    <property type="molecule type" value="Genomic_DNA"/>
</dbReference>
<dbReference type="InterPro" id="IPR029058">
    <property type="entry name" value="AB_hydrolase_fold"/>
</dbReference>
<evidence type="ECO:0000313" key="2">
    <source>
        <dbReference type="Proteomes" id="UP001176521"/>
    </source>
</evidence>
<organism evidence="1 2">
    <name type="scientific">Tilletia horrida</name>
    <dbReference type="NCBI Taxonomy" id="155126"/>
    <lineage>
        <taxon>Eukaryota</taxon>
        <taxon>Fungi</taxon>
        <taxon>Dikarya</taxon>
        <taxon>Basidiomycota</taxon>
        <taxon>Ustilaginomycotina</taxon>
        <taxon>Exobasidiomycetes</taxon>
        <taxon>Tilletiales</taxon>
        <taxon>Tilletiaceae</taxon>
        <taxon>Tilletia</taxon>
    </lineage>
</organism>
<name>A0AAN6GAP7_9BASI</name>